<evidence type="ECO:0000256" key="1">
    <source>
        <dbReference type="ARBA" id="ARBA00008796"/>
    </source>
</evidence>
<dbReference type="InterPro" id="IPR038581">
    <property type="entry name" value="ODC_AZ_sf"/>
</dbReference>
<proteinExistence type="inferred from homology"/>
<reference evidence="4 5" key="1">
    <citation type="submission" date="2024-02" db="EMBL/GenBank/DDBJ databases">
        <authorList>
            <person name="Daric V."/>
            <person name="Darras S."/>
        </authorList>
    </citation>
    <scope>NUCLEOTIDE SEQUENCE [LARGE SCALE GENOMIC DNA]</scope>
</reference>
<name>A0ABP0GNQ6_CLALP</name>
<dbReference type="Proteomes" id="UP001642483">
    <property type="component" value="Unassembled WGS sequence"/>
</dbReference>
<evidence type="ECO:0000256" key="3">
    <source>
        <dbReference type="ARBA" id="ARBA00022758"/>
    </source>
</evidence>
<dbReference type="InterPro" id="IPR016181">
    <property type="entry name" value="Acyl_CoA_acyltransferase"/>
</dbReference>
<organism evidence="4 5">
    <name type="scientific">Clavelina lepadiformis</name>
    <name type="common">Light-bulb sea squirt</name>
    <name type="synonym">Ascidia lepadiformis</name>
    <dbReference type="NCBI Taxonomy" id="159417"/>
    <lineage>
        <taxon>Eukaryota</taxon>
        <taxon>Metazoa</taxon>
        <taxon>Chordata</taxon>
        <taxon>Tunicata</taxon>
        <taxon>Ascidiacea</taxon>
        <taxon>Aplousobranchia</taxon>
        <taxon>Clavelinidae</taxon>
        <taxon>Clavelina</taxon>
    </lineage>
</organism>
<sequence>MKKKRKKKATSLCSLPPYQLIHSVKATFASATSLGSAPDAPNGYESKINLQRCLLFAVQLFGEEGWHDVPNEICLKTFSRQLTQNMLIQWDTVHVNDRLYVHVPSYINRDSFVALLDYAEEELGLSTVIVCFNRGSQGFRELAKSFRFMGFDHVLPDHPSVSFTNGTEEATSVPKGFHFMVYDLD</sequence>
<evidence type="ECO:0000256" key="2">
    <source>
        <dbReference type="ARBA" id="ARBA00017712"/>
    </source>
</evidence>
<dbReference type="PANTHER" id="PTHR10279">
    <property type="entry name" value="ORNITHINE DECARBOXYLASE ANTIZYME"/>
    <property type="match status" value="1"/>
</dbReference>
<protein>
    <recommendedName>
        <fullName evidence="2">Ornithine decarboxylase antizyme</fullName>
    </recommendedName>
</protein>
<comment type="caution">
    <text evidence="4">The sequence shown here is derived from an EMBL/GenBank/DDBJ whole genome shotgun (WGS) entry which is preliminary data.</text>
</comment>
<evidence type="ECO:0000313" key="4">
    <source>
        <dbReference type="EMBL" id="CAK8692673.1"/>
    </source>
</evidence>
<evidence type="ECO:0000313" key="5">
    <source>
        <dbReference type="Proteomes" id="UP001642483"/>
    </source>
</evidence>
<keyword evidence="3" id="KW-0688">Ribosomal frameshifting</keyword>
<gene>
    <name evidence="4" type="ORF">CVLEPA_LOCUS25924</name>
</gene>
<dbReference type="PANTHER" id="PTHR10279:SF10">
    <property type="entry name" value="ORNITHINE DECARBOXYLASE ANTIZYME"/>
    <property type="match status" value="1"/>
</dbReference>
<keyword evidence="5" id="KW-1185">Reference proteome</keyword>
<comment type="similarity">
    <text evidence="1">Belongs to the ODC antizyme family.</text>
</comment>
<dbReference type="SUPFAM" id="SSF55729">
    <property type="entry name" value="Acyl-CoA N-acyltransferases (Nat)"/>
    <property type="match status" value="1"/>
</dbReference>
<dbReference type="InterPro" id="IPR002993">
    <property type="entry name" value="ODC_AZ"/>
</dbReference>
<dbReference type="Pfam" id="PF02100">
    <property type="entry name" value="ODC_AZ"/>
    <property type="match status" value="1"/>
</dbReference>
<dbReference type="EMBL" id="CAWYQH010000130">
    <property type="protein sequence ID" value="CAK8692673.1"/>
    <property type="molecule type" value="Genomic_DNA"/>
</dbReference>
<accession>A0ABP0GNQ6</accession>
<dbReference type="Gene3D" id="3.40.630.60">
    <property type="match status" value="1"/>
</dbReference>